<evidence type="ECO:0000313" key="1">
    <source>
        <dbReference type="EMBL" id="QJB43656.1"/>
    </source>
</evidence>
<protein>
    <recommendedName>
        <fullName evidence="3">Macro domain-containing protein</fullName>
    </recommendedName>
</protein>
<reference evidence="1 2" key="2">
    <citation type="submission" date="2020-04" db="EMBL/GenBank/DDBJ databases">
        <authorList>
            <person name="Fomenkov A."/>
            <person name="Anton B.P."/>
            <person name="Roberts R.J."/>
        </authorList>
    </citation>
    <scope>NUCLEOTIDE SEQUENCE [LARGE SCALE GENOMIC DNA]</scope>
    <source>
        <strain evidence="1 2">CCAP 1403/13f</strain>
    </source>
</reference>
<evidence type="ECO:0000313" key="2">
    <source>
        <dbReference type="Proteomes" id="UP000502433"/>
    </source>
</evidence>
<sequence>MSNYSETSGLVLKWIQDNYKQQGIKSLAMSALGCGLGNLQWQDVGPLMCKFLKELDIQVCIYLPTDGKIADEFLTKEFLLSLK</sequence>
<evidence type="ECO:0008006" key="3">
    <source>
        <dbReference type="Google" id="ProtNLM"/>
    </source>
</evidence>
<dbReference type="PANTHER" id="PTHR12521:SF0">
    <property type="entry name" value="ADP-RIBOSE GLYCOHYDROLASE OARD1"/>
    <property type="match status" value="1"/>
</dbReference>
<dbReference type="InterPro" id="IPR043472">
    <property type="entry name" value="Macro_dom-like"/>
</dbReference>
<dbReference type="Gene3D" id="3.40.220.10">
    <property type="entry name" value="Leucine Aminopeptidase, subunit E, domain 1"/>
    <property type="match status" value="1"/>
</dbReference>
<accession>A0A6H2BXH7</accession>
<dbReference type="SUPFAM" id="SSF52949">
    <property type="entry name" value="Macro domain-like"/>
    <property type="match status" value="1"/>
</dbReference>
<dbReference type="InterPro" id="IPR050892">
    <property type="entry name" value="ADP-ribose_metab_enzymes"/>
</dbReference>
<dbReference type="AlphaFoldDB" id="A0A6H2BXH7"/>
<dbReference type="GO" id="GO:0140291">
    <property type="term" value="P:peptidyl-glutamate ADP-deribosylation"/>
    <property type="evidence" value="ECO:0007669"/>
    <property type="project" value="TreeGrafter"/>
</dbReference>
<name>A0A6H2BXH7_DOLFA</name>
<proteinExistence type="predicted"/>
<reference evidence="1 2" key="1">
    <citation type="submission" date="2020-04" db="EMBL/GenBank/DDBJ databases">
        <title>Genome-Wide Identification of 5-Methylcytosine Sites in Bacterial Genomes By High-Throughput Sequencing of MspJI Restriction Fragments.</title>
        <authorList>
            <person name="Wu V."/>
        </authorList>
    </citation>
    <scope>NUCLEOTIDE SEQUENCE [LARGE SCALE GENOMIC DNA]</scope>
    <source>
        <strain evidence="1 2">CCAP 1403/13f</strain>
    </source>
</reference>
<dbReference type="PANTHER" id="PTHR12521">
    <property type="entry name" value="PROTEIN C6ORF130"/>
    <property type="match status" value="1"/>
</dbReference>
<organism evidence="1 2">
    <name type="scientific">Dolichospermum flos-aquae CCAP 1403/13F</name>
    <dbReference type="NCBI Taxonomy" id="315271"/>
    <lineage>
        <taxon>Bacteria</taxon>
        <taxon>Bacillati</taxon>
        <taxon>Cyanobacteriota</taxon>
        <taxon>Cyanophyceae</taxon>
        <taxon>Nostocales</taxon>
        <taxon>Aphanizomenonaceae</taxon>
        <taxon>Dolichospermum</taxon>
    </lineage>
</organism>
<dbReference type="EMBL" id="CP051206">
    <property type="protein sequence ID" value="QJB43656.1"/>
    <property type="molecule type" value="Genomic_DNA"/>
</dbReference>
<gene>
    <name evidence="1" type="ORF">HGD76_04870</name>
</gene>
<dbReference type="KEGG" id="dfs:HGD76_04870"/>
<dbReference type="Proteomes" id="UP000502433">
    <property type="component" value="Chromosome"/>
</dbReference>
<dbReference type="RefSeq" id="WP_148763300.1">
    <property type="nucleotide sequence ID" value="NZ_CP051206.1"/>
</dbReference>